<feature type="transmembrane region" description="Helical" evidence="6">
    <location>
        <begin position="127"/>
        <end position="150"/>
    </location>
</feature>
<keyword evidence="5 6" id="KW-0472">Membrane</keyword>
<feature type="transmembrane region" description="Helical" evidence="6">
    <location>
        <begin position="79"/>
        <end position="105"/>
    </location>
</feature>
<evidence type="ECO:0000313" key="7">
    <source>
        <dbReference type="EMBL" id="BAV33916.1"/>
    </source>
</evidence>
<dbReference type="GO" id="GO:0005886">
    <property type="term" value="C:plasma membrane"/>
    <property type="evidence" value="ECO:0007669"/>
    <property type="project" value="UniProtKB-SubCell"/>
</dbReference>
<keyword evidence="2" id="KW-1003">Cell membrane</keyword>
<dbReference type="InterPro" id="IPR050833">
    <property type="entry name" value="Poly_Biosynth_Transport"/>
</dbReference>
<dbReference type="KEGG" id="slim:SCL_1611"/>
<feature type="transmembrane region" description="Helical" evidence="6">
    <location>
        <begin position="436"/>
        <end position="454"/>
    </location>
</feature>
<proteinExistence type="predicted"/>
<keyword evidence="3 6" id="KW-0812">Transmembrane</keyword>
<feature type="transmembrane region" description="Helical" evidence="6">
    <location>
        <begin position="341"/>
        <end position="365"/>
    </location>
</feature>
<accession>A0A1B4XGH5</accession>
<evidence type="ECO:0000256" key="4">
    <source>
        <dbReference type="ARBA" id="ARBA00022989"/>
    </source>
</evidence>
<dbReference type="InterPro" id="IPR002797">
    <property type="entry name" value="Polysacc_synth"/>
</dbReference>
<keyword evidence="4 6" id="KW-1133">Transmembrane helix</keyword>
<keyword evidence="8" id="KW-1185">Reference proteome</keyword>
<feature type="transmembrane region" description="Helical" evidence="6">
    <location>
        <begin position="308"/>
        <end position="329"/>
    </location>
</feature>
<dbReference type="OrthoDB" id="103403at2"/>
<dbReference type="AlphaFoldDB" id="A0A1B4XGH5"/>
<dbReference type="EMBL" id="AP014879">
    <property type="protein sequence ID" value="BAV33916.1"/>
    <property type="molecule type" value="Genomic_DNA"/>
</dbReference>
<feature type="transmembrane region" description="Helical" evidence="6">
    <location>
        <begin position="404"/>
        <end position="424"/>
    </location>
</feature>
<protein>
    <recommendedName>
        <fullName evidence="9">Polysaccharide biosynthesis protein</fullName>
    </recommendedName>
</protein>
<evidence type="ECO:0000256" key="1">
    <source>
        <dbReference type="ARBA" id="ARBA00004651"/>
    </source>
</evidence>
<evidence type="ECO:0000256" key="3">
    <source>
        <dbReference type="ARBA" id="ARBA00022692"/>
    </source>
</evidence>
<evidence type="ECO:0000256" key="6">
    <source>
        <dbReference type="SAM" id="Phobius"/>
    </source>
</evidence>
<feature type="transmembrane region" description="Helical" evidence="6">
    <location>
        <begin position="12"/>
        <end position="33"/>
    </location>
</feature>
<feature type="transmembrane region" description="Helical" evidence="6">
    <location>
        <begin position="466"/>
        <end position="484"/>
    </location>
</feature>
<dbReference type="Pfam" id="PF01943">
    <property type="entry name" value="Polysacc_synt"/>
    <property type="match status" value="1"/>
</dbReference>
<evidence type="ECO:0000313" key="8">
    <source>
        <dbReference type="Proteomes" id="UP000243180"/>
    </source>
</evidence>
<evidence type="ECO:0000256" key="2">
    <source>
        <dbReference type="ARBA" id="ARBA00022475"/>
    </source>
</evidence>
<feature type="transmembrane region" description="Helical" evidence="6">
    <location>
        <begin position="39"/>
        <end position="59"/>
    </location>
</feature>
<name>A0A1B4XGH5_9GAMM</name>
<evidence type="ECO:0008006" key="9">
    <source>
        <dbReference type="Google" id="ProtNLM"/>
    </source>
</evidence>
<dbReference type="Proteomes" id="UP000243180">
    <property type="component" value="Chromosome"/>
</dbReference>
<dbReference type="PANTHER" id="PTHR30250:SF26">
    <property type="entry name" value="PSMA PROTEIN"/>
    <property type="match status" value="1"/>
</dbReference>
<dbReference type="InParanoid" id="A0A1B4XGH5"/>
<dbReference type="RefSeq" id="WP_096360722.1">
    <property type="nucleotide sequence ID" value="NZ_AP014879.1"/>
</dbReference>
<feature type="transmembrane region" description="Helical" evidence="6">
    <location>
        <begin position="372"/>
        <end position="392"/>
    </location>
</feature>
<reference evidence="7 8" key="1">
    <citation type="submission" date="2015-05" db="EMBL/GenBank/DDBJ databases">
        <title>Complete genome sequence of a sulfur-oxidizing gammaproteobacterium strain HA5.</title>
        <authorList>
            <person name="Miura A."/>
            <person name="Kojima H."/>
            <person name="Fukui M."/>
        </authorList>
    </citation>
    <scope>NUCLEOTIDE SEQUENCE [LARGE SCALE GENOMIC DNA]</scope>
    <source>
        <strain evidence="7 8">HA5</strain>
    </source>
</reference>
<comment type="subcellular location">
    <subcellularLocation>
        <location evidence="1">Cell membrane</location>
        <topology evidence="1">Multi-pass membrane protein</topology>
    </subcellularLocation>
</comment>
<organism evidence="7 8">
    <name type="scientific">Sulfuricaulis limicola</name>
    <dbReference type="NCBI Taxonomy" id="1620215"/>
    <lineage>
        <taxon>Bacteria</taxon>
        <taxon>Pseudomonadati</taxon>
        <taxon>Pseudomonadota</taxon>
        <taxon>Gammaproteobacteria</taxon>
        <taxon>Acidiferrobacterales</taxon>
        <taxon>Acidiferrobacteraceae</taxon>
        <taxon>Sulfuricaulis</taxon>
    </lineage>
</organism>
<evidence type="ECO:0000256" key="5">
    <source>
        <dbReference type="ARBA" id="ARBA00023136"/>
    </source>
</evidence>
<feature type="transmembrane region" description="Helical" evidence="6">
    <location>
        <begin position="162"/>
        <end position="179"/>
    </location>
</feature>
<feature type="transmembrane region" description="Helical" evidence="6">
    <location>
        <begin position="239"/>
        <end position="261"/>
    </location>
</feature>
<dbReference type="PANTHER" id="PTHR30250">
    <property type="entry name" value="PST FAMILY PREDICTED COLANIC ACID TRANSPORTER"/>
    <property type="match status" value="1"/>
</dbReference>
<sequence>MPKKILKNAGFNTISQVVNMAVSVLFVPAYIYFLGIDGFGIYSFLLLIFSWVTILQAGIDPAVIRMSAKYAAENNHAGINSLITASLGFQIVIASLLGLAIYLAVDNLALFVIKDEAGFLNEARDALYYSAINIIALMCRNVYVSLFMGLQRYGVSSVYESLFQITASLVSLLLLWLGYGIAGMIVARLILNLASLPILHFIVKRLVPSFHLGFDMSRELLREIYDFASWIVVGRINRLALNALPPIFINMYIGPSGIAYFNIASRIVSSLNNLLASSTTVMFPFVSELKALQETGRIKSLYLGANRVLSLISAPLYSFGVIYSWDILYVWLGADIANNCWLLMALFFVGYYLSSATMVPSTFALGMGKSKILAITGFAQTVLVLIFLPALIRAFDILGAGLNLVLFEAASVVMVIVITNRIIGASSFTFWIRDRLLMLLVTAAMFLVFVPLKNTTWGASSTRIETSAYLACVLLIGLSFYGFLVKHSSLVDQGTKDRLARLFRKNQQ</sequence>
<gene>
    <name evidence="7" type="ORF">SCL_1611</name>
</gene>